<dbReference type="Proteomes" id="UP000479190">
    <property type="component" value="Unassembled WGS sequence"/>
</dbReference>
<proteinExistence type="predicted"/>
<gene>
    <name evidence="1" type="ORF">TBRA_LOCUS16744</name>
</gene>
<evidence type="ECO:0000313" key="2">
    <source>
        <dbReference type="Proteomes" id="UP000479190"/>
    </source>
</evidence>
<sequence>MTTTRIGRHAVKITRNDDDDNYDEDYASPDTTEKKAMLGIICTYAFGQVLSYVSTLSRSECVLSPFGQITDLILYYYCCHHNEISLHVNLVCTKKL</sequence>
<feature type="non-terminal residue" evidence="1">
    <location>
        <position position="96"/>
    </location>
</feature>
<dbReference type="EMBL" id="CADCXV010001548">
    <property type="protein sequence ID" value="CAB0045208.1"/>
    <property type="molecule type" value="Genomic_DNA"/>
</dbReference>
<evidence type="ECO:0000313" key="1">
    <source>
        <dbReference type="EMBL" id="CAB0045208.1"/>
    </source>
</evidence>
<accession>A0A6H5J611</accession>
<organism evidence="1 2">
    <name type="scientific">Trichogramma brassicae</name>
    <dbReference type="NCBI Taxonomy" id="86971"/>
    <lineage>
        <taxon>Eukaryota</taxon>
        <taxon>Metazoa</taxon>
        <taxon>Ecdysozoa</taxon>
        <taxon>Arthropoda</taxon>
        <taxon>Hexapoda</taxon>
        <taxon>Insecta</taxon>
        <taxon>Pterygota</taxon>
        <taxon>Neoptera</taxon>
        <taxon>Endopterygota</taxon>
        <taxon>Hymenoptera</taxon>
        <taxon>Apocrita</taxon>
        <taxon>Proctotrupomorpha</taxon>
        <taxon>Chalcidoidea</taxon>
        <taxon>Trichogrammatidae</taxon>
        <taxon>Trichogramma</taxon>
    </lineage>
</organism>
<name>A0A6H5J611_9HYME</name>
<reference evidence="1 2" key="1">
    <citation type="submission" date="2020-02" db="EMBL/GenBank/DDBJ databases">
        <authorList>
            <person name="Ferguson B K."/>
        </authorList>
    </citation>
    <scope>NUCLEOTIDE SEQUENCE [LARGE SCALE GENOMIC DNA]</scope>
</reference>
<keyword evidence="2" id="KW-1185">Reference proteome</keyword>
<dbReference type="AlphaFoldDB" id="A0A6H5J611"/>
<protein>
    <submittedName>
        <fullName evidence="1">Uncharacterized protein</fullName>
    </submittedName>
</protein>